<dbReference type="EMBL" id="JAMZIH010005065">
    <property type="protein sequence ID" value="KAJ1676079.1"/>
    <property type="molecule type" value="Genomic_DNA"/>
</dbReference>
<feature type="non-terminal residue" evidence="1">
    <location>
        <position position="1"/>
    </location>
</feature>
<keyword evidence="2" id="KW-1185">Reference proteome</keyword>
<organism evidence="1 2">
    <name type="scientific">Spiromyces aspiralis</name>
    <dbReference type="NCBI Taxonomy" id="68401"/>
    <lineage>
        <taxon>Eukaryota</taxon>
        <taxon>Fungi</taxon>
        <taxon>Fungi incertae sedis</taxon>
        <taxon>Zoopagomycota</taxon>
        <taxon>Kickxellomycotina</taxon>
        <taxon>Kickxellomycetes</taxon>
        <taxon>Kickxellales</taxon>
        <taxon>Kickxellaceae</taxon>
        <taxon>Spiromyces</taxon>
    </lineage>
</organism>
<name>A0ACC1HHP7_9FUNG</name>
<feature type="non-terminal residue" evidence="1">
    <location>
        <position position="157"/>
    </location>
</feature>
<accession>A0ACC1HHP7</accession>
<gene>
    <name evidence="1" type="ORF">EV182_008929</name>
</gene>
<protein>
    <submittedName>
        <fullName evidence="1">Uncharacterized protein</fullName>
    </submittedName>
</protein>
<reference evidence="1" key="1">
    <citation type="submission" date="2022-06" db="EMBL/GenBank/DDBJ databases">
        <title>Phylogenomic reconstructions and comparative analyses of Kickxellomycotina fungi.</title>
        <authorList>
            <person name="Reynolds N.K."/>
            <person name="Stajich J.E."/>
            <person name="Barry K."/>
            <person name="Grigoriev I.V."/>
            <person name="Crous P."/>
            <person name="Smith M.E."/>
        </authorList>
    </citation>
    <scope>NUCLEOTIDE SEQUENCE</scope>
    <source>
        <strain evidence="1">RSA 2271</strain>
    </source>
</reference>
<evidence type="ECO:0000313" key="1">
    <source>
        <dbReference type="EMBL" id="KAJ1676079.1"/>
    </source>
</evidence>
<proteinExistence type="predicted"/>
<comment type="caution">
    <text evidence="1">The sequence shown here is derived from an EMBL/GenBank/DDBJ whole genome shotgun (WGS) entry which is preliminary data.</text>
</comment>
<dbReference type="Proteomes" id="UP001145114">
    <property type="component" value="Unassembled WGS sequence"/>
</dbReference>
<sequence length="157" mass="16755">GYLAKLLPAEAPLKSEPFEDIIADFNAKIMPGVTHWQSGNFFAWYSSTSSLPSLLGDMLSSMINCIGFNWICSPACTELETIVLDWLGKAFGLDESFLATRSDGSSGSGGGVIQGSASEAHIVAMLAARERMLNILRDQGLSEEEVASASTRLVAYG</sequence>
<evidence type="ECO:0000313" key="2">
    <source>
        <dbReference type="Proteomes" id="UP001145114"/>
    </source>
</evidence>